<keyword evidence="2" id="KW-0210">Decarboxylase</keyword>
<dbReference type="RefSeq" id="WP_084879512.1">
    <property type="nucleotide sequence ID" value="NZ_JAGGMY010000005.1"/>
</dbReference>
<dbReference type="InterPro" id="IPR002830">
    <property type="entry name" value="UbiD"/>
</dbReference>
<comment type="caution">
    <text evidence="6">The sequence shown here is derived from an EMBL/GenBank/DDBJ whole genome shotgun (WGS) entry which is preliminary data.</text>
</comment>
<evidence type="ECO:0000256" key="2">
    <source>
        <dbReference type="ARBA" id="ARBA00022793"/>
    </source>
</evidence>
<dbReference type="InterPro" id="IPR048304">
    <property type="entry name" value="UbiD_Rift_dom"/>
</dbReference>
<keyword evidence="7" id="KW-1185">Reference proteome</keyword>
<dbReference type="Pfam" id="PF20695">
    <property type="entry name" value="UbiD_N"/>
    <property type="match status" value="1"/>
</dbReference>
<dbReference type="SUPFAM" id="SSF143968">
    <property type="entry name" value="UbiD C-terminal domain-like"/>
    <property type="match status" value="1"/>
</dbReference>
<dbReference type="GO" id="GO:0016831">
    <property type="term" value="F:carboxy-lyase activity"/>
    <property type="evidence" value="ECO:0007669"/>
    <property type="project" value="UniProtKB-KW"/>
</dbReference>
<feature type="domain" description="3-octaprenyl-4-hydroxybenzoate carboxy-lyase-like N-terminal" evidence="4">
    <location>
        <begin position="12"/>
        <end position="78"/>
    </location>
</feature>
<gene>
    <name evidence="6" type="ORF">HA50_24640</name>
</gene>
<dbReference type="InterPro" id="IPR049381">
    <property type="entry name" value="UbiD-like_C"/>
</dbReference>
<dbReference type="PANTHER" id="PTHR30108">
    <property type="entry name" value="3-OCTAPRENYL-4-HYDROXYBENZOATE CARBOXY-LYASE-RELATED"/>
    <property type="match status" value="1"/>
</dbReference>
<protein>
    <submittedName>
        <fullName evidence="6">3-octaprenyl-4-hydroxybenzoate carboxy-lyase</fullName>
    </submittedName>
</protein>
<proteinExistence type="inferred from homology"/>
<evidence type="ECO:0000259" key="4">
    <source>
        <dbReference type="Pfam" id="PF20695"/>
    </source>
</evidence>
<dbReference type="EMBL" id="MLJI01000002">
    <property type="protein sequence ID" value="ORM89792.1"/>
    <property type="molecule type" value="Genomic_DNA"/>
</dbReference>
<accession>A0A1X1ELT4</accession>
<keyword evidence="6" id="KW-0456">Lyase</keyword>
<evidence type="ECO:0000313" key="6">
    <source>
        <dbReference type="EMBL" id="ORM89792.1"/>
    </source>
</evidence>
<evidence type="ECO:0000313" key="7">
    <source>
        <dbReference type="Proteomes" id="UP000193749"/>
    </source>
</evidence>
<feature type="domain" description="3-octaprenyl-4-hydroxybenzoate carboxy-lyase-like C-terminal" evidence="5">
    <location>
        <begin position="299"/>
        <end position="418"/>
    </location>
</feature>
<comment type="similarity">
    <text evidence="1">Belongs to the UbiD family.</text>
</comment>
<dbReference type="AlphaFoldDB" id="A0A1X1ELT4"/>
<reference evidence="6 7" key="1">
    <citation type="journal article" date="2017" name="Antonie Van Leeuwenhoek">
        <title>Phylogenomic resolution of the bacterial genus Pantoea and its relationship with Erwinia and Tatumella.</title>
        <authorList>
            <person name="Palmer M."/>
            <person name="Steenkamp E.T."/>
            <person name="Coetzee M.P."/>
            <person name="Chan W.Y."/>
            <person name="van Zyl E."/>
            <person name="De Maayer P."/>
            <person name="Coutinho T.A."/>
            <person name="Blom J."/>
            <person name="Smits T.H."/>
            <person name="Duffy B."/>
            <person name="Venter S.N."/>
        </authorList>
    </citation>
    <scope>NUCLEOTIDE SEQUENCE [LARGE SCALE GENOMIC DNA]</scope>
    <source>
        <strain evidence="6 7">LMG 2657</strain>
    </source>
</reference>
<dbReference type="Gene3D" id="3.40.1670.10">
    <property type="entry name" value="UbiD C-terminal domain-like"/>
    <property type="match status" value="1"/>
</dbReference>
<dbReference type="Pfam" id="PF01977">
    <property type="entry name" value="UbiD"/>
    <property type="match status" value="1"/>
</dbReference>
<dbReference type="Pfam" id="PF20696">
    <property type="entry name" value="UbiD_C"/>
    <property type="match status" value="1"/>
</dbReference>
<dbReference type="InterPro" id="IPR049383">
    <property type="entry name" value="UbiD-like_N"/>
</dbReference>
<dbReference type="GO" id="GO:0005737">
    <property type="term" value="C:cytoplasm"/>
    <property type="evidence" value="ECO:0007669"/>
    <property type="project" value="TreeGrafter"/>
</dbReference>
<evidence type="ECO:0000256" key="1">
    <source>
        <dbReference type="ARBA" id="ARBA00010021"/>
    </source>
</evidence>
<name>A0A1X1ELT4_PANCY</name>
<evidence type="ECO:0000259" key="3">
    <source>
        <dbReference type="Pfam" id="PF01977"/>
    </source>
</evidence>
<dbReference type="OrthoDB" id="9809841at2"/>
<dbReference type="Proteomes" id="UP000193749">
    <property type="component" value="Unassembled WGS sequence"/>
</dbReference>
<evidence type="ECO:0000259" key="5">
    <source>
        <dbReference type="Pfam" id="PF20696"/>
    </source>
</evidence>
<sequence>MVDQSLRAFMSSLEKTGELKRITRNVDAKFEIAAVLALRERGPAQLFANVSQSSMPVIGNLFNARARFAQALEIDASELDAVCLHALQNPVSPVMVADAPVQSVVHHAPFDLGALLPVPHWFEKESAPYITAGVIVAKDPETGRRNVSIARLRLEGGGRIMAGIAKNHHLAMLAEKAQQRGHALEIAVAIGNHAAVLLGSQMYVGLGDDEFDIAGGLLGEGVELVKCKTVDLEVPAHAEIVLEGELYPSDLIEEGAVSEFPGFYVYYGPGIGGEIKCVTHRQDALYQAILPGYAAEHCLLGAVAIGATLTRDLQRSIASVRRVLITEGGMGRLHAVISMHRPRAGEGKRAVLLAMGLVNLLKNIIVVEDDVDIEDPRQVEWSLAARFRGHEDLIVLPGVKADRCDPVHENLTVTKIGMVATTRPGDGEPGGRSEFVRPPADIYERVRQNLADY</sequence>
<dbReference type="PANTHER" id="PTHR30108:SF21">
    <property type="entry name" value="4-HYDROXYBENZOATE DECARBOXYLASE"/>
    <property type="match status" value="1"/>
</dbReference>
<dbReference type="NCBIfam" id="TIGR00148">
    <property type="entry name" value="UbiD family decarboxylase"/>
    <property type="match status" value="1"/>
</dbReference>
<dbReference type="STRING" id="55209.HA50_24640"/>
<feature type="domain" description="3-octaprenyl-4-hydroxybenzoate carboxy-lyase-like Rift-related" evidence="3">
    <location>
        <begin position="97"/>
        <end position="293"/>
    </location>
</feature>
<dbReference type="SUPFAM" id="SSF50475">
    <property type="entry name" value="FMN-binding split barrel"/>
    <property type="match status" value="1"/>
</dbReference>
<organism evidence="6 7">
    <name type="scientific">Pantoea cypripedii</name>
    <name type="common">Pectobacterium cypripedii</name>
    <name type="synonym">Erwinia cypripedii</name>
    <dbReference type="NCBI Taxonomy" id="55209"/>
    <lineage>
        <taxon>Bacteria</taxon>
        <taxon>Pseudomonadati</taxon>
        <taxon>Pseudomonadota</taxon>
        <taxon>Gammaproteobacteria</taxon>
        <taxon>Enterobacterales</taxon>
        <taxon>Erwiniaceae</taxon>
        <taxon>Pantoea</taxon>
    </lineage>
</organism>